<dbReference type="Proteomes" id="UP000002316">
    <property type="component" value="Chromosome 10"/>
</dbReference>
<evidence type="ECO:0000256" key="1">
    <source>
        <dbReference type="SAM" id="Phobius"/>
    </source>
</evidence>
<organism evidence="2 3">
    <name type="scientific">Trypanosoma brucei gambiense (strain MHOM/CI/86/DAL972)</name>
    <dbReference type="NCBI Taxonomy" id="679716"/>
    <lineage>
        <taxon>Eukaryota</taxon>
        <taxon>Discoba</taxon>
        <taxon>Euglenozoa</taxon>
        <taxon>Kinetoplastea</taxon>
        <taxon>Metakinetoplastina</taxon>
        <taxon>Trypanosomatida</taxon>
        <taxon>Trypanosomatidae</taxon>
        <taxon>Trypanosoma</taxon>
    </lineage>
</organism>
<evidence type="ECO:0000313" key="2">
    <source>
        <dbReference type="EMBL" id="CBH16535.1"/>
    </source>
</evidence>
<feature type="transmembrane region" description="Helical" evidence="1">
    <location>
        <begin position="25"/>
        <end position="44"/>
    </location>
</feature>
<protein>
    <submittedName>
        <fullName evidence="2">Uncharacterized protein</fullName>
    </submittedName>
</protein>
<gene>
    <name evidence="2" type="ORF">TbgDal_X16350</name>
</gene>
<evidence type="ECO:0000313" key="3">
    <source>
        <dbReference type="Proteomes" id="UP000002316"/>
    </source>
</evidence>
<dbReference type="GeneID" id="23864863"/>
<keyword evidence="1" id="KW-0472">Membrane</keyword>
<dbReference type="EMBL" id="FN554973">
    <property type="protein sequence ID" value="CBH16535.1"/>
    <property type="molecule type" value="Genomic_DNA"/>
</dbReference>
<dbReference type="KEGG" id="tbg:TbgDal_X16350"/>
<reference evidence="3" key="1">
    <citation type="journal article" date="2010" name="PLoS Negl. Trop. Dis.">
        <title>The genome sequence of Trypanosoma brucei gambiense, causative agent of chronic human african trypanosomiasis.</title>
        <authorList>
            <person name="Jackson A.P."/>
            <person name="Sanders M."/>
            <person name="Berry A."/>
            <person name="McQuillan J."/>
            <person name="Aslett M.A."/>
            <person name="Quail M.A."/>
            <person name="Chukualim B."/>
            <person name="Capewell P."/>
            <person name="MacLeod A."/>
            <person name="Melville S.E."/>
            <person name="Gibson W."/>
            <person name="Barry J.D."/>
            <person name="Berriman M."/>
            <person name="Hertz-Fowler C."/>
        </authorList>
    </citation>
    <scope>NUCLEOTIDE SEQUENCE [LARGE SCALE GENOMIC DNA]</scope>
    <source>
        <strain evidence="3">MHOM/CI/86/DAL972</strain>
    </source>
</reference>
<keyword evidence="1" id="KW-1133">Transmembrane helix</keyword>
<dbReference type="AlphaFoldDB" id="C9ZZX7"/>
<proteinExistence type="predicted"/>
<name>C9ZZX7_TRYB9</name>
<dbReference type="RefSeq" id="XP_011778799.1">
    <property type="nucleotide sequence ID" value="XM_011780497.1"/>
</dbReference>
<keyword evidence="1" id="KW-0812">Transmembrane</keyword>
<accession>C9ZZX7</accession>
<sequence length="102" mass="11847">MHMFLFLCSCVYSVRERRHSPLCATFASIGMFFLLLHSFLYTSLVQTSKFEPFFLNACAGCYHRCCCRRMLPSFSFLRYHSVSHICGTKSIKVRVHLSLSMC</sequence>